<proteinExistence type="predicted"/>
<dbReference type="EMBL" id="VSRR010082442">
    <property type="protein sequence ID" value="MPC89865.1"/>
    <property type="molecule type" value="Genomic_DNA"/>
</dbReference>
<dbReference type="Proteomes" id="UP000324222">
    <property type="component" value="Unassembled WGS sequence"/>
</dbReference>
<keyword evidence="2" id="KW-1185">Reference proteome</keyword>
<gene>
    <name evidence="1" type="ORF">E2C01_084827</name>
</gene>
<accession>A0A5B7J519</accession>
<evidence type="ECO:0000313" key="2">
    <source>
        <dbReference type="Proteomes" id="UP000324222"/>
    </source>
</evidence>
<reference evidence="1 2" key="1">
    <citation type="submission" date="2019-05" db="EMBL/GenBank/DDBJ databases">
        <title>Another draft genome of Portunus trituberculatus and its Hox gene families provides insights of decapod evolution.</title>
        <authorList>
            <person name="Jeong J.-H."/>
            <person name="Song I."/>
            <person name="Kim S."/>
            <person name="Choi T."/>
            <person name="Kim D."/>
            <person name="Ryu S."/>
            <person name="Kim W."/>
        </authorList>
    </citation>
    <scope>NUCLEOTIDE SEQUENCE [LARGE SCALE GENOMIC DNA]</scope>
    <source>
        <tissue evidence="1">Muscle</tissue>
    </source>
</reference>
<sequence length="86" mass="9001">MDASRRHDPSTAETKTPMKVAASVSSLLEEECVSGDPEGDGFSPRRANSEQAAVGVWREVRVSAGPVSRGGQSSVSVCTGTCFPFV</sequence>
<comment type="caution">
    <text evidence="1">The sequence shown here is derived from an EMBL/GenBank/DDBJ whole genome shotgun (WGS) entry which is preliminary data.</text>
</comment>
<dbReference type="AlphaFoldDB" id="A0A5B7J519"/>
<organism evidence="1 2">
    <name type="scientific">Portunus trituberculatus</name>
    <name type="common">Swimming crab</name>
    <name type="synonym">Neptunus trituberculatus</name>
    <dbReference type="NCBI Taxonomy" id="210409"/>
    <lineage>
        <taxon>Eukaryota</taxon>
        <taxon>Metazoa</taxon>
        <taxon>Ecdysozoa</taxon>
        <taxon>Arthropoda</taxon>
        <taxon>Crustacea</taxon>
        <taxon>Multicrustacea</taxon>
        <taxon>Malacostraca</taxon>
        <taxon>Eumalacostraca</taxon>
        <taxon>Eucarida</taxon>
        <taxon>Decapoda</taxon>
        <taxon>Pleocyemata</taxon>
        <taxon>Brachyura</taxon>
        <taxon>Eubrachyura</taxon>
        <taxon>Portunoidea</taxon>
        <taxon>Portunidae</taxon>
        <taxon>Portuninae</taxon>
        <taxon>Portunus</taxon>
    </lineage>
</organism>
<name>A0A5B7J519_PORTR</name>
<protein>
    <submittedName>
        <fullName evidence="1">Uncharacterized protein</fullName>
    </submittedName>
</protein>
<evidence type="ECO:0000313" key="1">
    <source>
        <dbReference type="EMBL" id="MPC89865.1"/>
    </source>
</evidence>